<dbReference type="SUPFAM" id="SSF75304">
    <property type="entry name" value="Amidase signature (AS) enzymes"/>
    <property type="match status" value="1"/>
</dbReference>
<dbReference type="Pfam" id="PF01425">
    <property type="entry name" value="Amidase"/>
    <property type="match status" value="1"/>
</dbReference>
<evidence type="ECO:0000313" key="4">
    <source>
        <dbReference type="EMBL" id="ALG10794.1"/>
    </source>
</evidence>
<dbReference type="STRING" id="860235.AOZ06_31395"/>
<dbReference type="InterPro" id="IPR036928">
    <property type="entry name" value="AS_sf"/>
</dbReference>
<dbReference type="PANTHER" id="PTHR11895:SF7">
    <property type="entry name" value="GLUTAMYL-TRNA(GLN) AMIDOTRANSFERASE SUBUNIT A, MITOCHONDRIAL"/>
    <property type="match status" value="1"/>
</dbReference>
<dbReference type="InterPro" id="IPR023631">
    <property type="entry name" value="Amidase_dom"/>
</dbReference>
<dbReference type="GO" id="GO:0003824">
    <property type="term" value="F:catalytic activity"/>
    <property type="evidence" value="ECO:0007669"/>
    <property type="project" value="InterPro"/>
</dbReference>
<dbReference type="KEGG" id="kphy:AOZ06_31395"/>
<dbReference type="Gene3D" id="3.90.1300.10">
    <property type="entry name" value="Amidase signature (AS) domain"/>
    <property type="match status" value="1"/>
</dbReference>
<gene>
    <name evidence="4" type="ORF">AOZ06_31395</name>
</gene>
<organism evidence="4 5">
    <name type="scientific">Kibdelosporangium phytohabitans</name>
    <dbReference type="NCBI Taxonomy" id="860235"/>
    <lineage>
        <taxon>Bacteria</taxon>
        <taxon>Bacillati</taxon>
        <taxon>Actinomycetota</taxon>
        <taxon>Actinomycetes</taxon>
        <taxon>Pseudonocardiales</taxon>
        <taxon>Pseudonocardiaceae</taxon>
        <taxon>Kibdelosporangium</taxon>
    </lineage>
</organism>
<reference evidence="4 5" key="1">
    <citation type="submission" date="2015-07" db="EMBL/GenBank/DDBJ databases">
        <title>Genome sequencing of Kibdelosporangium phytohabitans.</title>
        <authorList>
            <person name="Qin S."/>
            <person name="Xing K."/>
        </authorList>
    </citation>
    <scope>NUCLEOTIDE SEQUENCE [LARGE SCALE GENOMIC DNA]</scope>
    <source>
        <strain evidence="4 5">KLBMP1111</strain>
    </source>
</reference>
<protein>
    <recommendedName>
        <fullName evidence="3">Amidase domain-containing protein</fullName>
    </recommendedName>
</protein>
<sequence>MGLEPTSERIARVESVAPLVTGPIDAVRGMPGIADAEVPVTRPRMIALRHEVPARTPSVTEPRDLGLIEAALAIRRGDLSPEELLRSCLAAIERTDPAIGAFVRLTSPNAPADGVLHGIPYAAKDIVDTAGVACEYGSPVFAGRVPSADATVVARVNAAGGVLVGKTATHEIALGMSTPHARNPWNTSKMTSGSSGGSAAALAARHVPMALGSDTGGSLRVPSAFCGTTAIKPTHGLVPGTGVMSLAPSFDVVGPMARTAQDCWLLLRVLTGQAPPEPDHVLVDMRQVRVGVADVSTPDQLAVAETLRGLGAQLVDVRLPSLEIAQLVGGVLTAAEASAEFQAHLARGARFSEEIQALLEVGLIVPAADYLHAARVRAAVRRDYAELFERVDVLLLPASPVTGLPHGISDVDGVPLIPVLTPFTFPANLTGLPAIAFPCGFTASGMPVGAQLFGPAGSEQLLAAVAGAYQDVTDWTARKPDESLLSSSTATSASAATAAKNQNPHG</sequence>
<comment type="similarity">
    <text evidence="1">Belongs to the amidase family.</text>
</comment>
<dbReference type="PANTHER" id="PTHR11895">
    <property type="entry name" value="TRANSAMIDASE"/>
    <property type="match status" value="1"/>
</dbReference>
<dbReference type="EMBL" id="CP012752">
    <property type="protein sequence ID" value="ALG10794.1"/>
    <property type="molecule type" value="Genomic_DNA"/>
</dbReference>
<evidence type="ECO:0000313" key="5">
    <source>
        <dbReference type="Proteomes" id="UP000063699"/>
    </source>
</evidence>
<name>A0A0N9HU61_9PSEU</name>
<dbReference type="Proteomes" id="UP000063699">
    <property type="component" value="Chromosome"/>
</dbReference>
<evidence type="ECO:0000259" key="3">
    <source>
        <dbReference type="Pfam" id="PF01425"/>
    </source>
</evidence>
<evidence type="ECO:0000256" key="1">
    <source>
        <dbReference type="ARBA" id="ARBA00009199"/>
    </source>
</evidence>
<accession>A0A0N9HU61</accession>
<dbReference type="InterPro" id="IPR000120">
    <property type="entry name" value="Amidase"/>
</dbReference>
<evidence type="ECO:0000256" key="2">
    <source>
        <dbReference type="SAM" id="MobiDB-lite"/>
    </source>
</evidence>
<feature type="compositionally biased region" description="Low complexity" evidence="2">
    <location>
        <begin position="483"/>
        <end position="499"/>
    </location>
</feature>
<proteinExistence type="inferred from homology"/>
<keyword evidence="5" id="KW-1185">Reference proteome</keyword>
<feature type="region of interest" description="Disordered" evidence="2">
    <location>
        <begin position="481"/>
        <end position="506"/>
    </location>
</feature>
<feature type="domain" description="Amidase" evidence="3">
    <location>
        <begin position="83"/>
        <end position="462"/>
    </location>
</feature>
<feature type="region of interest" description="Disordered" evidence="2">
    <location>
        <begin position="178"/>
        <end position="197"/>
    </location>
</feature>
<dbReference type="AlphaFoldDB" id="A0A0N9HU61"/>